<dbReference type="Proteomes" id="UP000287171">
    <property type="component" value="Unassembled WGS sequence"/>
</dbReference>
<evidence type="ECO:0000313" key="3">
    <source>
        <dbReference type="EMBL" id="GCE29185.1"/>
    </source>
</evidence>
<comment type="caution">
    <text evidence="3">The sequence shown here is derived from an EMBL/GenBank/DDBJ whole genome shotgun (WGS) entry which is preliminary data.</text>
</comment>
<gene>
    <name evidence="1" type="ORF">KDA_00080</name>
    <name evidence="2" type="ORF">KDA_46540</name>
    <name evidence="3" type="ORF">KDA_46690</name>
</gene>
<dbReference type="EMBL" id="BIFT01000002">
    <property type="protein sequence ID" value="GCE29185.1"/>
    <property type="molecule type" value="Genomic_DNA"/>
</dbReference>
<sequence>MEAMCEVGYVLIGGRETAEVQVRQIARRASQERGKMCIGEAMTLLCC</sequence>
<dbReference type="RefSeq" id="WP_161981820.1">
    <property type="nucleotide sequence ID" value="NZ_BIFT01000001.1"/>
</dbReference>
<dbReference type="EMBL" id="BIFT01000001">
    <property type="protein sequence ID" value="GCE24524.1"/>
    <property type="molecule type" value="Genomic_DNA"/>
</dbReference>
<keyword evidence="4" id="KW-1185">Reference proteome</keyword>
<dbReference type="EMBL" id="BIFT01000001">
    <property type="protein sequence ID" value="GCE29170.1"/>
    <property type="molecule type" value="Genomic_DNA"/>
</dbReference>
<organism evidence="3 4">
    <name type="scientific">Dictyobacter alpinus</name>
    <dbReference type="NCBI Taxonomy" id="2014873"/>
    <lineage>
        <taxon>Bacteria</taxon>
        <taxon>Bacillati</taxon>
        <taxon>Chloroflexota</taxon>
        <taxon>Ktedonobacteria</taxon>
        <taxon>Ktedonobacterales</taxon>
        <taxon>Dictyobacteraceae</taxon>
        <taxon>Dictyobacter</taxon>
    </lineage>
</organism>
<evidence type="ECO:0000313" key="2">
    <source>
        <dbReference type="EMBL" id="GCE29170.1"/>
    </source>
</evidence>
<reference evidence="3" key="2">
    <citation type="journal article" date="2019" name="Int. J. Syst. Evol. Microbiol.">
        <title>Tengunoibacter tsumagoiensis gen. nov., sp. nov., Dictyobacter kobayashii sp. nov., Dictyobacter alpinus sp. nov., and description of Dictyobacteraceae fam. nov. within the order Ktedonobacterales isolated from Tengu-no-mugimeshi, a soil-like granular mass of micro-organisms, and emended descriptions of the genera Ktedonobacter and Dictyobacter.</title>
        <authorList>
            <person name="Wang C."/>
            <person name="Zheng Y."/>
            <person name="Sakai Y."/>
            <person name="Toyoda A."/>
            <person name="Minakuchi Y."/>
            <person name="Abe K."/>
            <person name="Yokota A."/>
            <person name="Yabe S."/>
        </authorList>
    </citation>
    <scope>NUCLEOTIDE SEQUENCE</scope>
    <source>
        <strain evidence="3">Uno16</strain>
    </source>
</reference>
<protein>
    <submittedName>
        <fullName evidence="3">Uncharacterized protein</fullName>
    </submittedName>
</protein>
<evidence type="ECO:0000313" key="1">
    <source>
        <dbReference type="EMBL" id="GCE24524.1"/>
    </source>
</evidence>
<name>A0A402BCU7_9CHLR</name>
<reference evidence="4" key="1">
    <citation type="submission" date="2018-12" db="EMBL/GenBank/DDBJ databases">
        <title>Tengunoibacter tsumagoiensis gen. nov., sp. nov., Dictyobacter kobayashii sp. nov., D. alpinus sp. nov., and D. joshuensis sp. nov. and description of Dictyobacteraceae fam. nov. within the order Ktedonobacterales isolated from Tengu-no-mugimeshi.</title>
        <authorList>
            <person name="Wang C.M."/>
            <person name="Zheng Y."/>
            <person name="Sakai Y."/>
            <person name="Toyoda A."/>
            <person name="Minakuchi Y."/>
            <person name="Abe K."/>
            <person name="Yokota A."/>
            <person name="Yabe S."/>
        </authorList>
    </citation>
    <scope>NUCLEOTIDE SEQUENCE [LARGE SCALE GENOMIC DNA]</scope>
    <source>
        <strain evidence="4">Uno16</strain>
    </source>
</reference>
<proteinExistence type="predicted"/>
<dbReference type="AlphaFoldDB" id="A0A402BCU7"/>
<evidence type="ECO:0000313" key="4">
    <source>
        <dbReference type="Proteomes" id="UP000287171"/>
    </source>
</evidence>
<accession>A0A402BCU7</accession>